<gene>
    <name evidence="1" type="ORF">EV420DRAFT_1641470</name>
</gene>
<dbReference type="GeneID" id="85360786"/>
<dbReference type="Proteomes" id="UP001175211">
    <property type="component" value="Unassembled WGS sequence"/>
</dbReference>
<protein>
    <submittedName>
        <fullName evidence="1">Uncharacterized protein</fullName>
    </submittedName>
</protein>
<proteinExistence type="predicted"/>
<keyword evidence="2" id="KW-1185">Reference proteome</keyword>
<evidence type="ECO:0000313" key="2">
    <source>
        <dbReference type="Proteomes" id="UP001175211"/>
    </source>
</evidence>
<dbReference type="EMBL" id="JAUEPS010000013">
    <property type="protein sequence ID" value="KAK0460140.1"/>
    <property type="molecule type" value="Genomic_DNA"/>
</dbReference>
<evidence type="ECO:0000313" key="1">
    <source>
        <dbReference type="EMBL" id="KAK0460140.1"/>
    </source>
</evidence>
<accession>A0AA39KHG9</accession>
<name>A0AA39KHG9_ARMTA</name>
<dbReference type="AlphaFoldDB" id="A0AA39KHG9"/>
<organism evidence="1 2">
    <name type="scientific">Armillaria tabescens</name>
    <name type="common">Ringless honey mushroom</name>
    <name type="synonym">Agaricus tabescens</name>
    <dbReference type="NCBI Taxonomy" id="1929756"/>
    <lineage>
        <taxon>Eukaryota</taxon>
        <taxon>Fungi</taxon>
        <taxon>Dikarya</taxon>
        <taxon>Basidiomycota</taxon>
        <taxon>Agaricomycotina</taxon>
        <taxon>Agaricomycetes</taxon>
        <taxon>Agaricomycetidae</taxon>
        <taxon>Agaricales</taxon>
        <taxon>Marasmiineae</taxon>
        <taxon>Physalacriaceae</taxon>
        <taxon>Desarmillaria</taxon>
    </lineage>
</organism>
<dbReference type="RefSeq" id="XP_060332266.1">
    <property type="nucleotide sequence ID" value="XM_060477238.1"/>
</dbReference>
<sequence>MANPLLTFSQGPPRDMPYHTLSTNYGLSYNCRDLYNRIINAASLEHVLGSHYDGFSLQKEGPEDSPIDPYVPILLTALSGHKGVETIFLTDVNWRSFPSRQAWHASITAFPNVTYLILTSISLLAEELCSFIRSAPLLQNLEIHMCTITNDFPSQTLSAIPARTVMANQQGPQILSLDITVGEDCDTIVDFFNQPWSPLSFLYFGDLKISGKGMAGGKDIAKEIARLVDISVPSKLDVNCANFYCFADAPSISIGWTEVRQLEIVLPLDGANDFQRTSDCLQWWTSSLKLVPRNNKIVDIVIHVEAELESITYLPSGMSMIPWIAFDEALSDGKFKLNGAFSVAMGTWCTSRPFDGEVYERWLESNALPKSFERHTGVCYRQRG</sequence>
<comment type="caution">
    <text evidence="1">The sequence shown here is derived from an EMBL/GenBank/DDBJ whole genome shotgun (WGS) entry which is preliminary data.</text>
</comment>
<reference evidence="1" key="1">
    <citation type="submission" date="2023-06" db="EMBL/GenBank/DDBJ databases">
        <authorList>
            <consortium name="Lawrence Berkeley National Laboratory"/>
            <person name="Ahrendt S."/>
            <person name="Sahu N."/>
            <person name="Indic B."/>
            <person name="Wong-Bajracharya J."/>
            <person name="Merenyi Z."/>
            <person name="Ke H.-M."/>
            <person name="Monk M."/>
            <person name="Kocsube S."/>
            <person name="Drula E."/>
            <person name="Lipzen A."/>
            <person name="Balint B."/>
            <person name="Henrissat B."/>
            <person name="Andreopoulos B."/>
            <person name="Martin F.M."/>
            <person name="Harder C.B."/>
            <person name="Rigling D."/>
            <person name="Ford K.L."/>
            <person name="Foster G.D."/>
            <person name="Pangilinan J."/>
            <person name="Papanicolaou A."/>
            <person name="Barry K."/>
            <person name="LaButti K."/>
            <person name="Viragh M."/>
            <person name="Koriabine M."/>
            <person name="Yan M."/>
            <person name="Riley R."/>
            <person name="Champramary S."/>
            <person name="Plett K.L."/>
            <person name="Tsai I.J."/>
            <person name="Slot J."/>
            <person name="Sipos G."/>
            <person name="Plett J."/>
            <person name="Nagy L.G."/>
            <person name="Grigoriev I.V."/>
        </authorList>
    </citation>
    <scope>NUCLEOTIDE SEQUENCE</scope>
    <source>
        <strain evidence="1">CCBAS 213</strain>
    </source>
</reference>
<dbReference type="SUPFAM" id="SSF52047">
    <property type="entry name" value="RNI-like"/>
    <property type="match status" value="1"/>
</dbReference>